<dbReference type="EMBL" id="WUBS01000002">
    <property type="protein sequence ID" value="NDL61686.1"/>
    <property type="molecule type" value="Genomic_DNA"/>
</dbReference>
<comment type="caution">
    <text evidence="7">The sequence shown here is derived from an EMBL/GenBank/DDBJ whole genome shotgun (WGS) entry which is preliminary data.</text>
</comment>
<keyword evidence="4" id="KW-0010">Activator</keyword>
<name>A0A845SF21_9GAMM</name>
<reference evidence="7 8" key="1">
    <citation type="submission" date="2019-12" db="EMBL/GenBank/DDBJ databases">
        <authorList>
            <person name="Lee S.D."/>
        </authorList>
    </citation>
    <scope>NUCLEOTIDE SEQUENCE [LARGE SCALE GENOMIC DNA]</scope>
    <source>
        <strain evidence="7 8">SAP-6</strain>
    </source>
</reference>
<evidence type="ECO:0000256" key="2">
    <source>
        <dbReference type="ARBA" id="ARBA00023015"/>
    </source>
</evidence>
<evidence type="ECO:0000256" key="1">
    <source>
        <dbReference type="ARBA" id="ARBA00009437"/>
    </source>
</evidence>
<dbReference type="Pfam" id="PF03466">
    <property type="entry name" value="LysR_substrate"/>
    <property type="match status" value="1"/>
</dbReference>
<organism evidence="7 8">
    <name type="scientific">Acerihabitans arboris</name>
    <dbReference type="NCBI Taxonomy" id="2691583"/>
    <lineage>
        <taxon>Bacteria</taxon>
        <taxon>Pseudomonadati</taxon>
        <taxon>Pseudomonadota</taxon>
        <taxon>Gammaproteobacteria</taxon>
        <taxon>Enterobacterales</taxon>
        <taxon>Pectobacteriaceae</taxon>
        <taxon>Acerihabitans</taxon>
    </lineage>
</organism>
<evidence type="ECO:0000259" key="6">
    <source>
        <dbReference type="PROSITE" id="PS50931"/>
    </source>
</evidence>
<keyword evidence="8" id="KW-1185">Reference proteome</keyword>
<keyword evidence="3 7" id="KW-0238">DNA-binding</keyword>
<accession>A0A845SF21</accession>
<evidence type="ECO:0000256" key="4">
    <source>
        <dbReference type="ARBA" id="ARBA00023159"/>
    </source>
</evidence>
<dbReference type="RefSeq" id="WP_162364374.1">
    <property type="nucleotide sequence ID" value="NZ_WUBS01000002.1"/>
</dbReference>
<dbReference type="Proteomes" id="UP000461443">
    <property type="component" value="Unassembled WGS sequence"/>
</dbReference>
<dbReference type="PANTHER" id="PTHR30346">
    <property type="entry name" value="TRANSCRIPTIONAL DUAL REGULATOR HCAR-RELATED"/>
    <property type="match status" value="1"/>
</dbReference>
<dbReference type="PANTHER" id="PTHR30346:SF26">
    <property type="entry name" value="HYDROGEN PEROXIDE-INDUCIBLE GENES ACTIVATOR"/>
    <property type="match status" value="1"/>
</dbReference>
<dbReference type="InterPro" id="IPR005119">
    <property type="entry name" value="LysR_subst-bd"/>
</dbReference>
<feature type="domain" description="HTH lysR-type" evidence="6">
    <location>
        <begin position="1"/>
        <end position="58"/>
    </location>
</feature>
<dbReference type="SUPFAM" id="SSF46785">
    <property type="entry name" value="Winged helix' DNA-binding domain"/>
    <property type="match status" value="1"/>
</dbReference>
<gene>
    <name evidence="7" type="primary">oxyR</name>
    <name evidence="7" type="ORF">GRH90_02775</name>
</gene>
<evidence type="ECO:0000313" key="7">
    <source>
        <dbReference type="EMBL" id="NDL61686.1"/>
    </source>
</evidence>
<evidence type="ECO:0000256" key="5">
    <source>
        <dbReference type="ARBA" id="ARBA00023163"/>
    </source>
</evidence>
<dbReference type="AlphaFoldDB" id="A0A845SF21"/>
<dbReference type="Gene3D" id="3.40.190.10">
    <property type="entry name" value="Periplasmic binding protein-like II"/>
    <property type="match status" value="2"/>
</dbReference>
<keyword evidence="5" id="KW-0804">Transcription</keyword>
<dbReference type="InterPro" id="IPR036390">
    <property type="entry name" value="WH_DNA-bd_sf"/>
</dbReference>
<comment type="similarity">
    <text evidence="1">Belongs to the LysR transcriptional regulatory family.</text>
</comment>
<protein>
    <submittedName>
        <fullName evidence="7">DNA-binding transcriptional regulator OxyR</fullName>
    </submittedName>
</protein>
<dbReference type="Gene3D" id="1.10.10.10">
    <property type="entry name" value="Winged helix-like DNA-binding domain superfamily/Winged helix DNA-binding domain"/>
    <property type="match status" value="1"/>
</dbReference>
<evidence type="ECO:0000313" key="8">
    <source>
        <dbReference type="Proteomes" id="UP000461443"/>
    </source>
</evidence>
<dbReference type="NCBIfam" id="NF008361">
    <property type="entry name" value="PRK11151.1"/>
    <property type="match status" value="1"/>
</dbReference>
<keyword evidence="2" id="KW-0805">Transcription regulation</keyword>
<evidence type="ECO:0000256" key="3">
    <source>
        <dbReference type="ARBA" id="ARBA00023125"/>
    </source>
</evidence>
<dbReference type="GO" id="GO:0003677">
    <property type="term" value="F:DNA binding"/>
    <property type="evidence" value="ECO:0007669"/>
    <property type="project" value="UniProtKB-KW"/>
</dbReference>
<dbReference type="InterPro" id="IPR036388">
    <property type="entry name" value="WH-like_DNA-bd_sf"/>
</dbReference>
<dbReference type="SUPFAM" id="SSF53850">
    <property type="entry name" value="Periplasmic binding protein-like II"/>
    <property type="match status" value="1"/>
</dbReference>
<dbReference type="FunFam" id="1.10.10.10:FF:000001">
    <property type="entry name" value="LysR family transcriptional regulator"/>
    <property type="match status" value="1"/>
</dbReference>
<dbReference type="PRINTS" id="PR00039">
    <property type="entry name" value="HTHLYSR"/>
</dbReference>
<dbReference type="InterPro" id="IPR000847">
    <property type="entry name" value="LysR_HTH_N"/>
</dbReference>
<reference evidence="7 8" key="2">
    <citation type="submission" date="2020-02" db="EMBL/GenBank/DDBJ databases">
        <title>The new genus of Enterobacteriales.</title>
        <authorList>
            <person name="Kim I.S."/>
        </authorList>
    </citation>
    <scope>NUCLEOTIDE SEQUENCE [LARGE SCALE GENOMIC DNA]</scope>
    <source>
        <strain evidence="7 8">SAP-6</strain>
    </source>
</reference>
<dbReference type="CDD" id="cd08411">
    <property type="entry name" value="PBP2_OxyR"/>
    <property type="match status" value="1"/>
</dbReference>
<dbReference type="PROSITE" id="PS50931">
    <property type="entry name" value="HTH_LYSR"/>
    <property type="match status" value="1"/>
</dbReference>
<dbReference type="GO" id="GO:0032993">
    <property type="term" value="C:protein-DNA complex"/>
    <property type="evidence" value="ECO:0007669"/>
    <property type="project" value="TreeGrafter"/>
</dbReference>
<dbReference type="Pfam" id="PF00126">
    <property type="entry name" value="HTH_1"/>
    <property type="match status" value="1"/>
</dbReference>
<dbReference type="GO" id="GO:0003700">
    <property type="term" value="F:DNA-binding transcription factor activity"/>
    <property type="evidence" value="ECO:0007669"/>
    <property type="project" value="InterPro"/>
</dbReference>
<proteinExistence type="inferred from homology"/>
<sequence>MNIRVLEYLVALAEYNHFQRAAEACHVSQPTLSGQVRKLEDELGLKLLERTTRKVSFTQNGLMLVDQTRTVLRELKVLKNMAAMKQNAMPASLHIGIIPTIAPYLFPHLAMAVGRKFPKLQLYLHEAKTHQLVDLLEKGKIECAIMSRVRETESFVAPLLFEEPMRLAVGMDNPLAGRETISMSELKGQKLLMLDDGNCLRWQVKKYCYQFDADEDTRFQVTNLETIKSMVAANRGMALVPLLAVSQQHKDEAIRYLPCFDPEPKRAVVLVFRHGDSLRERFEQLTAMIRNYMENHFTMKRVENI</sequence>